<accession>H1Y3Y1</accession>
<evidence type="ECO:0000256" key="1">
    <source>
        <dbReference type="ARBA" id="ARBA00004141"/>
    </source>
</evidence>
<evidence type="ECO:0000313" key="8">
    <source>
        <dbReference type="Proteomes" id="UP000002774"/>
    </source>
</evidence>
<dbReference type="RefSeq" id="WP_008513003.1">
    <property type="nucleotide sequence ID" value="NZ_CM001403.1"/>
</dbReference>
<dbReference type="InterPro" id="IPR044878">
    <property type="entry name" value="UbiA_sf"/>
</dbReference>
<dbReference type="STRING" id="714943.Mucpa_6877"/>
<dbReference type="Gene3D" id="1.10.357.140">
    <property type="entry name" value="UbiA prenyltransferase"/>
    <property type="match status" value="1"/>
</dbReference>
<keyword evidence="2" id="KW-1003">Cell membrane</keyword>
<organism evidence="7 8">
    <name type="scientific">Mucilaginibacter paludis DSM 18603</name>
    <dbReference type="NCBI Taxonomy" id="714943"/>
    <lineage>
        <taxon>Bacteria</taxon>
        <taxon>Pseudomonadati</taxon>
        <taxon>Bacteroidota</taxon>
        <taxon>Sphingobacteriia</taxon>
        <taxon>Sphingobacteriales</taxon>
        <taxon>Sphingobacteriaceae</taxon>
        <taxon>Mucilaginibacter</taxon>
    </lineage>
</organism>
<dbReference type="PANTHER" id="PTHR42723:SF1">
    <property type="entry name" value="CHLOROPHYLL SYNTHASE, CHLOROPLASTIC"/>
    <property type="match status" value="1"/>
</dbReference>
<keyword evidence="4 6" id="KW-1133">Transmembrane helix</keyword>
<dbReference type="InterPro" id="IPR050475">
    <property type="entry name" value="Prenyltransferase_related"/>
</dbReference>
<dbReference type="GO" id="GO:0016020">
    <property type="term" value="C:membrane"/>
    <property type="evidence" value="ECO:0007669"/>
    <property type="project" value="UniProtKB-SubCell"/>
</dbReference>
<dbReference type="InterPro" id="IPR000537">
    <property type="entry name" value="UbiA_prenyltransferase"/>
</dbReference>
<evidence type="ECO:0000313" key="7">
    <source>
        <dbReference type="EMBL" id="EHQ30926.1"/>
    </source>
</evidence>
<name>H1Y3Y1_9SPHI</name>
<dbReference type="OrthoDB" id="2908954at2"/>
<dbReference type="GO" id="GO:0016765">
    <property type="term" value="F:transferase activity, transferring alkyl or aryl (other than methyl) groups"/>
    <property type="evidence" value="ECO:0007669"/>
    <property type="project" value="InterPro"/>
</dbReference>
<feature type="transmembrane region" description="Helical" evidence="6">
    <location>
        <begin position="32"/>
        <end position="48"/>
    </location>
</feature>
<gene>
    <name evidence="7" type="ORF">Mucpa_6877</name>
</gene>
<feature type="transmembrane region" description="Helical" evidence="6">
    <location>
        <begin position="95"/>
        <end position="116"/>
    </location>
</feature>
<feature type="transmembrane region" description="Helical" evidence="6">
    <location>
        <begin position="223"/>
        <end position="243"/>
    </location>
</feature>
<dbReference type="AlphaFoldDB" id="H1Y3Y1"/>
<reference evidence="7" key="1">
    <citation type="submission" date="2011-09" db="EMBL/GenBank/DDBJ databases">
        <title>The permanent draft genome of Mucilaginibacter paludis DSM 18603.</title>
        <authorList>
            <consortium name="US DOE Joint Genome Institute (JGI-PGF)"/>
            <person name="Lucas S."/>
            <person name="Han J."/>
            <person name="Lapidus A."/>
            <person name="Bruce D."/>
            <person name="Goodwin L."/>
            <person name="Pitluck S."/>
            <person name="Peters L."/>
            <person name="Kyrpides N."/>
            <person name="Mavromatis K."/>
            <person name="Ivanova N."/>
            <person name="Mikhailova N."/>
            <person name="Held B."/>
            <person name="Detter J.C."/>
            <person name="Tapia R."/>
            <person name="Han C."/>
            <person name="Land M."/>
            <person name="Hauser L."/>
            <person name="Markowitz V."/>
            <person name="Cheng J.-F."/>
            <person name="Hugenholtz P."/>
            <person name="Woyke T."/>
            <person name="Wu D."/>
            <person name="Tindall B."/>
            <person name="Brambilla E."/>
            <person name="Klenk H.-P."/>
            <person name="Eisen J.A."/>
        </authorList>
    </citation>
    <scope>NUCLEOTIDE SEQUENCE [LARGE SCALE GENOMIC DNA]</scope>
    <source>
        <strain evidence="7">DSM 18603</strain>
    </source>
</reference>
<dbReference type="Proteomes" id="UP000002774">
    <property type="component" value="Chromosome"/>
</dbReference>
<dbReference type="Pfam" id="PF01040">
    <property type="entry name" value="UbiA"/>
    <property type="match status" value="1"/>
</dbReference>
<sequence length="335" mass="37185">MATINQPKHIGQNYRSLSTGFLKSYLIHMRPYLLFISGIAGMAGLAISPGHLSVISYIFCSFAFFCGYGFGQALTDCFQIDTDTISSPYRPLVKGLITVKQTLITSILGLLTIGGILTLHNYHNLLLITASGLGLLSYTYFKKTFWWSGPIWNSWIVMLLPVIGYLCSNPNLGFSAIWVNKPLLILCVLTFFSYFNFVIIGYLKDISADRETGYLTFPVAYGWNNSLLVGIVNAIISSIATYFLITTHILKWPSLLIAVIASVIAFGGIIQGLLIKEKVEKNSAIAIGSTVRSFILWHISVVVAFQPDQLFLLGGIGFYLLFELVMYARPQKEQI</sequence>
<feature type="transmembrane region" description="Helical" evidence="6">
    <location>
        <begin position="310"/>
        <end position="328"/>
    </location>
</feature>
<evidence type="ECO:0000256" key="6">
    <source>
        <dbReference type="SAM" id="Phobius"/>
    </source>
</evidence>
<comment type="subcellular location">
    <subcellularLocation>
        <location evidence="1">Membrane</location>
        <topology evidence="1">Multi-pass membrane protein</topology>
    </subcellularLocation>
</comment>
<protein>
    <submittedName>
        <fullName evidence="7">UbiA prenyltransferase</fullName>
    </submittedName>
</protein>
<evidence type="ECO:0000256" key="3">
    <source>
        <dbReference type="ARBA" id="ARBA00022692"/>
    </source>
</evidence>
<dbReference type="eggNOG" id="COG0382">
    <property type="taxonomic scope" value="Bacteria"/>
</dbReference>
<dbReference type="EMBL" id="CM001403">
    <property type="protein sequence ID" value="EHQ30926.1"/>
    <property type="molecule type" value="Genomic_DNA"/>
</dbReference>
<evidence type="ECO:0000256" key="2">
    <source>
        <dbReference type="ARBA" id="ARBA00022475"/>
    </source>
</evidence>
<evidence type="ECO:0000256" key="4">
    <source>
        <dbReference type="ARBA" id="ARBA00022989"/>
    </source>
</evidence>
<dbReference type="PANTHER" id="PTHR42723">
    <property type="entry name" value="CHLOROPHYLL SYNTHASE"/>
    <property type="match status" value="1"/>
</dbReference>
<feature type="transmembrane region" description="Helical" evidence="6">
    <location>
        <begin position="122"/>
        <end position="141"/>
    </location>
</feature>
<dbReference type="HOGENOM" id="CLU_851855_0_0_10"/>
<keyword evidence="3 6" id="KW-0812">Transmembrane</keyword>
<keyword evidence="8" id="KW-1185">Reference proteome</keyword>
<feature type="transmembrane region" description="Helical" evidence="6">
    <location>
        <begin position="153"/>
        <end position="177"/>
    </location>
</feature>
<feature type="transmembrane region" description="Helical" evidence="6">
    <location>
        <begin position="54"/>
        <end position="74"/>
    </location>
</feature>
<feature type="transmembrane region" description="Helical" evidence="6">
    <location>
        <begin position="255"/>
        <end position="275"/>
    </location>
</feature>
<dbReference type="CDD" id="cd13956">
    <property type="entry name" value="PT_UbiA"/>
    <property type="match status" value="1"/>
</dbReference>
<proteinExistence type="predicted"/>
<keyword evidence="5 6" id="KW-0472">Membrane</keyword>
<feature type="transmembrane region" description="Helical" evidence="6">
    <location>
        <begin position="183"/>
        <end position="203"/>
    </location>
</feature>
<evidence type="ECO:0000256" key="5">
    <source>
        <dbReference type="ARBA" id="ARBA00023136"/>
    </source>
</evidence>
<feature type="transmembrane region" description="Helical" evidence="6">
    <location>
        <begin position="284"/>
        <end position="304"/>
    </location>
</feature>